<proteinExistence type="predicted"/>
<dbReference type="InterPro" id="IPR016155">
    <property type="entry name" value="Mopterin_synth/thiamin_S_b"/>
</dbReference>
<comment type="caution">
    <text evidence="1">The sequence shown here is derived from an EMBL/GenBank/DDBJ whole genome shotgun (WGS) entry which is preliminary data.</text>
</comment>
<evidence type="ECO:0000313" key="2">
    <source>
        <dbReference type="Proteomes" id="UP000251545"/>
    </source>
</evidence>
<accession>A0A362XCB0</accession>
<dbReference type="InterPro" id="IPR012675">
    <property type="entry name" value="Beta-grasp_dom_sf"/>
</dbReference>
<name>A0A362XCB0_9FLAO</name>
<dbReference type="EMBL" id="PVEO01000002">
    <property type="protein sequence ID" value="PQV50398.1"/>
    <property type="molecule type" value="Genomic_DNA"/>
</dbReference>
<dbReference type="RefSeq" id="WP_105472946.1">
    <property type="nucleotide sequence ID" value="NZ_PVEO01000002.1"/>
</dbReference>
<dbReference type="Proteomes" id="UP000251545">
    <property type="component" value="Unassembled WGS sequence"/>
</dbReference>
<organism evidence="1 2">
    <name type="scientific">Jejuia pallidilutea</name>
    <dbReference type="NCBI Taxonomy" id="504487"/>
    <lineage>
        <taxon>Bacteria</taxon>
        <taxon>Pseudomonadati</taxon>
        <taxon>Bacteroidota</taxon>
        <taxon>Flavobacteriia</taxon>
        <taxon>Flavobacteriales</taxon>
        <taxon>Flavobacteriaceae</taxon>
        <taxon>Jejuia</taxon>
    </lineage>
</organism>
<sequence>MLITIKYFGQIAEVTQKDEEQIETSKGSILELLSTLNAKYSDLKHKEFQIAQNQELVGLEAKLTGAEIALLPPFSGG</sequence>
<dbReference type="InterPro" id="IPR003749">
    <property type="entry name" value="ThiS/MoaD-like"/>
</dbReference>
<reference evidence="1 2" key="1">
    <citation type="submission" date="2018-02" db="EMBL/GenBank/DDBJ databases">
        <title>Genomic Encyclopedia of Archaeal and Bacterial Type Strains, Phase II (KMG-II): from individual species to whole genera.</title>
        <authorList>
            <person name="Goeker M."/>
        </authorList>
    </citation>
    <scope>NUCLEOTIDE SEQUENCE [LARGE SCALE GENOMIC DNA]</scope>
    <source>
        <strain evidence="1 2">DSM 21165</strain>
    </source>
</reference>
<dbReference type="CDD" id="cd00754">
    <property type="entry name" value="Ubl_MoaD"/>
    <property type="match status" value="1"/>
</dbReference>
<evidence type="ECO:0000313" key="1">
    <source>
        <dbReference type="EMBL" id="PQV50398.1"/>
    </source>
</evidence>
<dbReference type="Gene3D" id="3.10.20.30">
    <property type="match status" value="1"/>
</dbReference>
<dbReference type="Pfam" id="PF02597">
    <property type="entry name" value="ThiS"/>
    <property type="match status" value="1"/>
</dbReference>
<dbReference type="AlphaFoldDB" id="A0A362XCB0"/>
<gene>
    <name evidence="1" type="ORF">CLV33_102259</name>
</gene>
<dbReference type="SUPFAM" id="SSF54285">
    <property type="entry name" value="MoaD/ThiS"/>
    <property type="match status" value="1"/>
</dbReference>
<protein>
    <submittedName>
        <fullName evidence="1">Molybdopterin synthase sulfur carrier subunit</fullName>
    </submittedName>
</protein>